<name>A0AAP0KTK3_9MAGN</name>
<protein>
    <submittedName>
        <fullName evidence="1">Uncharacterized protein</fullName>
    </submittedName>
</protein>
<sequence>MLISRLDQRSLVALCHNRLSAREICRVRFIMDNYTYEMKLNVIGCEIDFLCDDDDEGMLFLWGKKSRSCMPQKEAMLPVLQGVVAETCSEGFSE</sequence>
<keyword evidence="2" id="KW-1185">Reference proteome</keyword>
<comment type="caution">
    <text evidence="1">The sequence shown here is derived from an EMBL/GenBank/DDBJ whole genome shotgun (WGS) entry which is preliminary data.</text>
</comment>
<accession>A0AAP0KTK3</accession>
<reference evidence="1 2" key="1">
    <citation type="submission" date="2024-01" db="EMBL/GenBank/DDBJ databases">
        <title>Genome assemblies of Stephania.</title>
        <authorList>
            <person name="Yang L."/>
        </authorList>
    </citation>
    <scope>NUCLEOTIDE SEQUENCE [LARGE SCALE GENOMIC DNA]</scope>
    <source>
        <strain evidence="1">JXDWG</strain>
        <tissue evidence="1">Leaf</tissue>
    </source>
</reference>
<evidence type="ECO:0000313" key="1">
    <source>
        <dbReference type="EMBL" id="KAK9157487.1"/>
    </source>
</evidence>
<gene>
    <name evidence="1" type="ORF">Scep_004061</name>
</gene>
<dbReference type="AlphaFoldDB" id="A0AAP0KTK3"/>
<evidence type="ECO:0000313" key="2">
    <source>
        <dbReference type="Proteomes" id="UP001419268"/>
    </source>
</evidence>
<proteinExistence type="predicted"/>
<organism evidence="1 2">
    <name type="scientific">Stephania cephalantha</name>
    <dbReference type="NCBI Taxonomy" id="152367"/>
    <lineage>
        <taxon>Eukaryota</taxon>
        <taxon>Viridiplantae</taxon>
        <taxon>Streptophyta</taxon>
        <taxon>Embryophyta</taxon>
        <taxon>Tracheophyta</taxon>
        <taxon>Spermatophyta</taxon>
        <taxon>Magnoliopsida</taxon>
        <taxon>Ranunculales</taxon>
        <taxon>Menispermaceae</taxon>
        <taxon>Menispermoideae</taxon>
        <taxon>Cissampelideae</taxon>
        <taxon>Stephania</taxon>
    </lineage>
</organism>
<dbReference type="EMBL" id="JBBNAG010000002">
    <property type="protein sequence ID" value="KAK9157487.1"/>
    <property type="molecule type" value="Genomic_DNA"/>
</dbReference>
<dbReference type="Proteomes" id="UP001419268">
    <property type="component" value="Unassembled WGS sequence"/>
</dbReference>